<evidence type="ECO:0000313" key="1">
    <source>
        <dbReference type="EMBL" id="KFF31691.1"/>
    </source>
</evidence>
<dbReference type="AlphaFoldDB" id="A0A080N3R8"/>
<proteinExistence type="predicted"/>
<organism evidence="1 2">
    <name type="scientific">Bifidobacterium bombi DSM 19703</name>
    <dbReference type="NCBI Taxonomy" id="1341695"/>
    <lineage>
        <taxon>Bacteria</taxon>
        <taxon>Bacillati</taxon>
        <taxon>Actinomycetota</taxon>
        <taxon>Actinomycetes</taxon>
        <taxon>Bifidobacteriales</taxon>
        <taxon>Bifidobacteriaceae</taxon>
        <taxon>Bifidobacterium</taxon>
    </lineage>
</organism>
<gene>
    <name evidence="1" type="ORF">BBOMB_1078</name>
</gene>
<dbReference type="Proteomes" id="UP000028730">
    <property type="component" value="Unassembled WGS sequence"/>
</dbReference>
<protein>
    <submittedName>
        <fullName evidence="1">Uncharacterized protein</fullName>
    </submittedName>
</protein>
<keyword evidence="2" id="KW-1185">Reference proteome</keyword>
<comment type="caution">
    <text evidence="1">The sequence shown here is derived from an EMBL/GenBank/DDBJ whole genome shotgun (WGS) entry which is preliminary data.</text>
</comment>
<reference evidence="1 2" key="1">
    <citation type="journal article" date="2014" name="Appl. Environ. Microbiol.">
        <title>Genomic encyclopedia of type strains of the genus Bifidobacterium.</title>
        <authorList>
            <person name="Milani C."/>
            <person name="Lugli G.A."/>
            <person name="Duranti S."/>
            <person name="Turroni F."/>
            <person name="Bottacini F."/>
            <person name="Mangifesta M."/>
            <person name="Sanchez B."/>
            <person name="Viappiani A."/>
            <person name="Mancabelli L."/>
            <person name="Taminiau B."/>
            <person name="Delcenserie V."/>
            <person name="Barrangou R."/>
            <person name="Margolles A."/>
            <person name="van Sinderen D."/>
            <person name="Ventura M."/>
        </authorList>
    </citation>
    <scope>NUCLEOTIDE SEQUENCE [LARGE SCALE GENOMIC DNA]</scope>
    <source>
        <strain evidence="1 2">DSM 19703</strain>
    </source>
</reference>
<dbReference type="EMBL" id="ATLK01000001">
    <property type="protein sequence ID" value="KFF31691.1"/>
    <property type="molecule type" value="Genomic_DNA"/>
</dbReference>
<sequence length="101" mass="11382">MPLGATILFCSHPLLYAGWLCIPNMLLIITSTHKAVTILGTQCSYAEHRLLMYRTRFTASACPTAHTTRIHCVSLRLEYGNRQKRKNETRKSGSGKEFKGL</sequence>
<accession>A0A080N3R8</accession>
<evidence type="ECO:0000313" key="2">
    <source>
        <dbReference type="Proteomes" id="UP000028730"/>
    </source>
</evidence>
<name>A0A080N3R8_9BIFI</name>